<dbReference type="Proteomes" id="UP000176284">
    <property type="component" value="Unassembled WGS sequence"/>
</dbReference>
<name>A0A1G1ZUD4_9BACT</name>
<reference evidence="3 4" key="1">
    <citation type="journal article" date="2016" name="Nat. Commun.">
        <title>Thousands of microbial genomes shed light on interconnected biogeochemical processes in an aquifer system.</title>
        <authorList>
            <person name="Anantharaman K."/>
            <person name="Brown C.T."/>
            <person name="Hug L.A."/>
            <person name="Sharon I."/>
            <person name="Castelle C.J."/>
            <person name="Probst A.J."/>
            <person name="Thomas B.C."/>
            <person name="Singh A."/>
            <person name="Wilkins M.J."/>
            <person name="Karaoz U."/>
            <person name="Brodie E.L."/>
            <person name="Williams K.H."/>
            <person name="Hubbard S.S."/>
            <person name="Banfield J.F."/>
        </authorList>
    </citation>
    <scope>NUCLEOTIDE SEQUENCE [LARGE SCALE GENOMIC DNA]</scope>
</reference>
<evidence type="ECO:0000313" key="3">
    <source>
        <dbReference type="EMBL" id="OGY68079.1"/>
    </source>
</evidence>
<evidence type="ECO:0000256" key="2">
    <source>
        <dbReference type="SAM" id="SignalP"/>
    </source>
</evidence>
<accession>A0A1G1ZUD4</accession>
<feature type="chain" id="PRO_5009581869" description="Lipoprotein" evidence="2">
    <location>
        <begin position="26"/>
        <end position="174"/>
    </location>
</feature>
<evidence type="ECO:0008006" key="5">
    <source>
        <dbReference type="Google" id="ProtNLM"/>
    </source>
</evidence>
<dbReference type="EMBL" id="MHJM01000009">
    <property type="protein sequence ID" value="OGY68079.1"/>
    <property type="molecule type" value="Genomic_DNA"/>
</dbReference>
<proteinExistence type="predicted"/>
<feature type="transmembrane region" description="Helical" evidence="1">
    <location>
        <begin position="151"/>
        <end position="173"/>
    </location>
</feature>
<protein>
    <recommendedName>
        <fullName evidence="5">Lipoprotein</fullName>
    </recommendedName>
</protein>
<evidence type="ECO:0000256" key="1">
    <source>
        <dbReference type="SAM" id="Phobius"/>
    </source>
</evidence>
<keyword evidence="1" id="KW-0812">Transmembrane</keyword>
<keyword evidence="1" id="KW-1133">Transmembrane helix</keyword>
<keyword evidence="1" id="KW-0472">Membrane</keyword>
<gene>
    <name evidence="3" type="ORF">A3H63_02210</name>
</gene>
<evidence type="ECO:0000313" key="4">
    <source>
        <dbReference type="Proteomes" id="UP000176284"/>
    </source>
</evidence>
<sequence>MRKLLITPMAAILLLNACSSVQVKGKPFYSPRPDQKTEKTNNINQESFRKLDKTLYEGTVGEKKGTLNAEGMRKLIPGNPKITVTKDSEKWLYEYAESTDFLKLNFSGMGGSSSTCEETLELIFDKNLTLIDYIIRPDPFYAARVGFKTKWGYLILKGALFGSIAGVAARAVFK</sequence>
<keyword evidence="2" id="KW-0732">Signal</keyword>
<organism evidence="3 4">
    <name type="scientific">Candidatus Harrisonbacteria bacterium RIFCSPLOWO2_02_FULL_45_10c</name>
    <dbReference type="NCBI Taxonomy" id="1798410"/>
    <lineage>
        <taxon>Bacteria</taxon>
        <taxon>Candidatus Harrisoniibacteriota</taxon>
    </lineage>
</organism>
<dbReference type="AlphaFoldDB" id="A0A1G1ZUD4"/>
<comment type="caution">
    <text evidence="3">The sequence shown here is derived from an EMBL/GenBank/DDBJ whole genome shotgun (WGS) entry which is preliminary data.</text>
</comment>
<dbReference type="STRING" id="1798410.A3H63_02210"/>
<feature type="signal peptide" evidence="2">
    <location>
        <begin position="1"/>
        <end position="25"/>
    </location>
</feature>